<dbReference type="SUPFAM" id="SSF56235">
    <property type="entry name" value="N-terminal nucleophile aminohydrolases (Ntn hydrolases)"/>
    <property type="match status" value="1"/>
</dbReference>
<comment type="caution">
    <text evidence="10">The sequence shown here is derived from an EMBL/GenBank/DDBJ whole genome shotgun (WGS) entry which is preliminary data.</text>
</comment>
<comment type="similarity">
    <text evidence="2">Belongs to the asparagine synthetase family.</text>
</comment>
<feature type="domain" description="Glutamine amidotransferase type-2" evidence="9">
    <location>
        <begin position="60"/>
        <end position="154"/>
    </location>
</feature>
<dbReference type="AlphaFoldDB" id="A0A1Y3PNV2"/>
<name>A0A1Y3PNV2_9BACI</name>
<comment type="pathway">
    <text evidence="1">Amino-acid biosynthesis; L-asparagine biosynthesis; L-asparagine from L-aspartate (L-Gln route): step 1/1.</text>
</comment>
<dbReference type="InterPro" id="IPR014729">
    <property type="entry name" value="Rossmann-like_a/b/a_fold"/>
</dbReference>
<dbReference type="Pfam" id="PF13537">
    <property type="entry name" value="GATase_7"/>
    <property type="match status" value="1"/>
</dbReference>
<dbReference type="GO" id="GO:0006529">
    <property type="term" value="P:asparagine biosynthetic process"/>
    <property type="evidence" value="ECO:0007669"/>
    <property type="project" value="UniProtKB-KW"/>
</dbReference>
<keyword evidence="6" id="KW-0061">Asparagine biosynthesis</keyword>
<evidence type="ECO:0000256" key="6">
    <source>
        <dbReference type="ARBA" id="ARBA00022888"/>
    </source>
</evidence>
<dbReference type="GO" id="GO:0004066">
    <property type="term" value="F:asparagine synthase (glutamine-hydrolyzing) activity"/>
    <property type="evidence" value="ECO:0007669"/>
    <property type="project" value="UniProtKB-EC"/>
</dbReference>
<feature type="domain" description="Asparagine synthetase" evidence="8">
    <location>
        <begin position="231"/>
        <end position="580"/>
    </location>
</feature>
<dbReference type="SUPFAM" id="SSF52402">
    <property type="entry name" value="Adenine nucleotide alpha hydrolases-like"/>
    <property type="match status" value="1"/>
</dbReference>
<dbReference type="GO" id="GO:0005524">
    <property type="term" value="F:ATP binding"/>
    <property type="evidence" value="ECO:0007669"/>
    <property type="project" value="UniProtKB-KW"/>
</dbReference>
<dbReference type="PIRSF" id="PIRSF001589">
    <property type="entry name" value="Asn_synthetase_glu-h"/>
    <property type="match status" value="1"/>
</dbReference>
<sequence length="593" mass="69686">MKWFLIFVTDNYRLNTKPDIQHIIRNELNFPNAYTTVGEHACGFYSIAATEPEYNIYLDDEIGIIGDIEIHNITELVGKLPDVQENNWAPEIIVKALYRKYGIQGVKYIAGEFSFVLMDFKEKATFLIRDHLGVKTLFWTKSSMGYFIASDLFLLKKYFDFSRIDYGYFQDFLDSGGFLDTSKTPYYHVFRVPAASIICLKGVMETNLRYWDLREVPEPVRYKDPYNYIEKFREIFEQAVSRRVSKSKRNAVLLSGGLDSSSIFVTAKKIQDIELKPFSAVFDRFQHCDEHELIEELLRKHKTSGSYVKMDNYLHFKGFPYNIPFSYEPAVSSLTFEFSYLLIQQASQEGFTNVLSGFAGDHLLTGSVYSIRDLLRKWNVKRAIQALTNHSIYTNTSALANLKKYVIHADVTADFYNRQSHHYRQFSRKVNHIRDYYKKEIYLQLQGTRTRIFLDRVIGAMFGCSVKHPFLDRQLIEFVYHLPVEYIYDPLFSKPILRAAFHEDLIPQIVNNVNKTTHVQFTCKSIRENWEYISKLIENTFVVEELCLISKEKWIDQLAKWRNGLEVTNNFYILLAIEAWMRNYYKKLESQYA</sequence>
<dbReference type="Proteomes" id="UP000196475">
    <property type="component" value="Unassembled WGS sequence"/>
</dbReference>
<evidence type="ECO:0000313" key="10">
    <source>
        <dbReference type="EMBL" id="OUM89052.1"/>
    </source>
</evidence>
<evidence type="ECO:0000256" key="3">
    <source>
        <dbReference type="ARBA" id="ARBA00012737"/>
    </source>
</evidence>
<dbReference type="InterPro" id="IPR051786">
    <property type="entry name" value="ASN_synthetase/amidase"/>
</dbReference>
<evidence type="ECO:0000259" key="9">
    <source>
        <dbReference type="Pfam" id="PF13537"/>
    </source>
</evidence>
<evidence type="ECO:0000259" key="8">
    <source>
        <dbReference type="Pfam" id="PF00733"/>
    </source>
</evidence>
<evidence type="ECO:0000313" key="11">
    <source>
        <dbReference type="Proteomes" id="UP000196475"/>
    </source>
</evidence>
<dbReference type="InterPro" id="IPR001962">
    <property type="entry name" value="Asn_synthase"/>
</dbReference>
<dbReference type="Gene3D" id="3.40.50.620">
    <property type="entry name" value="HUPs"/>
    <property type="match status" value="1"/>
</dbReference>
<comment type="catalytic activity">
    <reaction evidence="7">
        <text>L-aspartate + L-glutamine + ATP + H2O = L-asparagine + L-glutamate + AMP + diphosphate + H(+)</text>
        <dbReference type="Rhea" id="RHEA:12228"/>
        <dbReference type="ChEBI" id="CHEBI:15377"/>
        <dbReference type="ChEBI" id="CHEBI:15378"/>
        <dbReference type="ChEBI" id="CHEBI:29985"/>
        <dbReference type="ChEBI" id="CHEBI:29991"/>
        <dbReference type="ChEBI" id="CHEBI:30616"/>
        <dbReference type="ChEBI" id="CHEBI:33019"/>
        <dbReference type="ChEBI" id="CHEBI:58048"/>
        <dbReference type="ChEBI" id="CHEBI:58359"/>
        <dbReference type="ChEBI" id="CHEBI:456215"/>
        <dbReference type="EC" id="6.3.5.4"/>
    </reaction>
</comment>
<evidence type="ECO:0000256" key="5">
    <source>
        <dbReference type="ARBA" id="ARBA00022840"/>
    </source>
</evidence>
<evidence type="ECO:0000256" key="4">
    <source>
        <dbReference type="ARBA" id="ARBA00022741"/>
    </source>
</evidence>
<proteinExistence type="inferred from homology"/>
<evidence type="ECO:0000256" key="2">
    <source>
        <dbReference type="ARBA" id="ARBA00005752"/>
    </source>
</evidence>
<protein>
    <recommendedName>
        <fullName evidence="3">asparagine synthase (glutamine-hydrolyzing)</fullName>
        <ecNumber evidence="3">6.3.5.4</ecNumber>
    </recommendedName>
</protein>
<accession>A0A1Y3PNV2</accession>
<dbReference type="InterPro" id="IPR006426">
    <property type="entry name" value="Asn_synth_AEB"/>
</dbReference>
<dbReference type="PANTHER" id="PTHR43284:SF1">
    <property type="entry name" value="ASPARAGINE SYNTHETASE"/>
    <property type="match status" value="1"/>
</dbReference>
<dbReference type="InterPro" id="IPR029055">
    <property type="entry name" value="Ntn_hydrolases_N"/>
</dbReference>
<dbReference type="EMBL" id="LZRT01000053">
    <property type="protein sequence ID" value="OUM89052.1"/>
    <property type="molecule type" value="Genomic_DNA"/>
</dbReference>
<keyword evidence="6" id="KW-0028">Amino-acid biosynthesis</keyword>
<dbReference type="Gene3D" id="3.60.20.10">
    <property type="entry name" value="Glutamine Phosphoribosylpyrophosphate, subunit 1, domain 1"/>
    <property type="match status" value="1"/>
</dbReference>
<keyword evidence="5" id="KW-0067">ATP-binding</keyword>
<dbReference type="EC" id="6.3.5.4" evidence="3"/>
<reference evidence="11" key="1">
    <citation type="submission" date="2016-06" db="EMBL/GenBank/DDBJ databases">
        <authorList>
            <person name="Nascimento L."/>
            <person name="Pereira R.V."/>
            <person name="Martins L.F."/>
            <person name="Quaggio R.B."/>
            <person name="Silva A.M."/>
            <person name="Setubal J.C."/>
        </authorList>
    </citation>
    <scope>NUCLEOTIDE SEQUENCE [LARGE SCALE GENOMIC DNA]</scope>
</reference>
<dbReference type="InterPro" id="IPR017932">
    <property type="entry name" value="GATase_2_dom"/>
</dbReference>
<gene>
    <name evidence="10" type="ORF">BAA01_13440</name>
</gene>
<dbReference type="Pfam" id="PF00733">
    <property type="entry name" value="Asn_synthase"/>
    <property type="match status" value="1"/>
</dbReference>
<dbReference type="PANTHER" id="PTHR43284">
    <property type="entry name" value="ASPARAGINE SYNTHETASE (GLUTAMINE-HYDROLYZING)"/>
    <property type="match status" value="1"/>
</dbReference>
<evidence type="ECO:0000256" key="1">
    <source>
        <dbReference type="ARBA" id="ARBA00005187"/>
    </source>
</evidence>
<evidence type="ECO:0000256" key="7">
    <source>
        <dbReference type="ARBA" id="ARBA00048741"/>
    </source>
</evidence>
<organism evidence="10 11">
    <name type="scientific">Bacillus thermozeamaize</name>
    <dbReference type="NCBI Taxonomy" id="230954"/>
    <lineage>
        <taxon>Bacteria</taxon>
        <taxon>Bacillati</taxon>
        <taxon>Bacillota</taxon>
        <taxon>Bacilli</taxon>
        <taxon>Bacillales</taxon>
        <taxon>Bacillaceae</taxon>
        <taxon>Bacillus</taxon>
    </lineage>
</organism>
<keyword evidence="4" id="KW-0547">Nucleotide-binding</keyword>